<proteinExistence type="predicted"/>
<reference evidence="2" key="1">
    <citation type="journal article" date="2010" name="Nat. Biotechnol.">
        <title>Draft genome sequence of the oilseed species Ricinus communis.</title>
        <authorList>
            <person name="Chan A.P."/>
            <person name="Crabtree J."/>
            <person name="Zhao Q."/>
            <person name="Lorenzi H."/>
            <person name="Orvis J."/>
            <person name="Puiu D."/>
            <person name="Melake-Berhan A."/>
            <person name="Jones K.M."/>
            <person name="Redman J."/>
            <person name="Chen G."/>
            <person name="Cahoon E.B."/>
            <person name="Gedil M."/>
            <person name="Stanke M."/>
            <person name="Haas B.J."/>
            <person name="Wortman J.R."/>
            <person name="Fraser-Liggett C.M."/>
            <person name="Ravel J."/>
            <person name="Rabinowicz P.D."/>
        </authorList>
    </citation>
    <scope>NUCLEOTIDE SEQUENCE [LARGE SCALE GENOMIC DNA]</scope>
    <source>
        <strain evidence="2">cv. Hale</strain>
    </source>
</reference>
<accession>B9TQP2</accession>
<evidence type="ECO:0000313" key="1">
    <source>
        <dbReference type="EMBL" id="EEF21822.1"/>
    </source>
</evidence>
<dbReference type="Proteomes" id="UP000008311">
    <property type="component" value="Unassembled WGS sequence"/>
</dbReference>
<organism evidence="1 2">
    <name type="scientific">Ricinus communis</name>
    <name type="common">Castor bean</name>
    <dbReference type="NCBI Taxonomy" id="3988"/>
    <lineage>
        <taxon>Eukaryota</taxon>
        <taxon>Viridiplantae</taxon>
        <taxon>Streptophyta</taxon>
        <taxon>Embryophyta</taxon>
        <taxon>Tracheophyta</taxon>
        <taxon>Spermatophyta</taxon>
        <taxon>Magnoliopsida</taxon>
        <taxon>eudicotyledons</taxon>
        <taxon>Gunneridae</taxon>
        <taxon>Pentapetalae</taxon>
        <taxon>rosids</taxon>
        <taxon>fabids</taxon>
        <taxon>Malpighiales</taxon>
        <taxon>Euphorbiaceae</taxon>
        <taxon>Acalyphoideae</taxon>
        <taxon>Acalypheae</taxon>
        <taxon>Ricinus</taxon>
    </lineage>
</organism>
<dbReference type="AlphaFoldDB" id="B9TQP2"/>
<protein>
    <submittedName>
        <fullName evidence="1">Uncharacterized protein</fullName>
    </submittedName>
</protein>
<dbReference type="InParanoid" id="B9TQP2"/>
<dbReference type="EMBL" id="EQ999115">
    <property type="protein sequence ID" value="EEF21822.1"/>
    <property type="molecule type" value="Genomic_DNA"/>
</dbReference>
<dbReference type="Gene3D" id="3.40.190.10">
    <property type="entry name" value="Periplasmic binding protein-like II"/>
    <property type="match status" value="1"/>
</dbReference>
<keyword evidence="2" id="KW-1185">Reference proteome</keyword>
<gene>
    <name evidence="1" type="ORF">RCOM_1999500</name>
</gene>
<name>B9TQP2_RICCO</name>
<sequence>MLGSYDDGLGRRWHDRHRLRFYGDGAATFPWLSDGMWFMTQHRRWGLLQYDPDYRAVAARVNRISLYREAAELSGTPLPSSDTRSSTLIDGSVWDGRDPAAYAASFAARSRA</sequence>
<evidence type="ECO:0000313" key="2">
    <source>
        <dbReference type="Proteomes" id="UP000008311"/>
    </source>
</evidence>